<sequence>MTIARKLTLILAGVLLLAFAAIAGVVELNKAAEYHRLHTHQLRSLNVLTAAVGGDKAPASPPRSAIS</sequence>
<reference evidence="1 2" key="1">
    <citation type="submission" date="2015-03" db="EMBL/GenBank/DDBJ databases">
        <title>Draft genome sequence of Elstera litoralis.</title>
        <authorList>
            <person name="Rahalkar M.C."/>
            <person name="Dhakephalkar P.K."/>
            <person name="Pore S.D."/>
            <person name="Arora P."/>
            <person name="Kapse N.G."/>
            <person name="Pandit P.S."/>
        </authorList>
    </citation>
    <scope>NUCLEOTIDE SEQUENCE [LARGE SCALE GENOMIC DNA]</scope>
    <source>
        <strain evidence="1 2">Dia-1</strain>
    </source>
</reference>
<dbReference type="AlphaFoldDB" id="A0A0F3ITT9"/>
<accession>A0A0F3ITT9</accession>
<dbReference type="EMBL" id="LAJY01000165">
    <property type="protein sequence ID" value="KJV10042.1"/>
    <property type="molecule type" value="Genomic_DNA"/>
</dbReference>
<keyword evidence="2" id="KW-1185">Reference proteome</keyword>
<comment type="caution">
    <text evidence="1">The sequence shown here is derived from an EMBL/GenBank/DDBJ whole genome shotgun (WGS) entry which is preliminary data.</text>
</comment>
<organism evidence="1 2">
    <name type="scientific">Elstera litoralis</name>
    <dbReference type="NCBI Taxonomy" id="552518"/>
    <lineage>
        <taxon>Bacteria</taxon>
        <taxon>Pseudomonadati</taxon>
        <taxon>Pseudomonadota</taxon>
        <taxon>Alphaproteobacteria</taxon>
        <taxon>Rhodospirillales</taxon>
        <taxon>Rhodospirillaceae</taxon>
        <taxon>Elstera</taxon>
    </lineage>
</organism>
<feature type="non-terminal residue" evidence="1">
    <location>
        <position position="67"/>
    </location>
</feature>
<protein>
    <submittedName>
        <fullName evidence="1">Uncharacterized protein</fullName>
    </submittedName>
</protein>
<name>A0A0F3ITT9_9PROT</name>
<proteinExistence type="predicted"/>
<evidence type="ECO:0000313" key="1">
    <source>
        <dbReference type="EMBL" id="KJV10042.1"/>
    </source>
</evidence>
<dbReference type="RefSeq" id="WP_045775312.1">
    <property type="nucleotide sequence ID" value="NZ_LAJY01000165.1"/>
</dbReference>
<evidence type="ECO:0000313" key="2">
    <source>
        <dbReference type="Proteomes" id="UP000033774"/>
    </source>
</evidence>
<dbReference type="Proteomes" id="UP000033774">
    <property type="component" value="Unassembled WGS sequence"/>
</dbReference>
<gene>
    <name evidence="1" type="ORF">VZ95_07560</name>
</gene>